<dbReference type="EMBL" id="KQ977394">
    <property type="protein sequence ID" value="KYN03069.1"/>
    <property type="molecule type" value="Genomic_DNA"/>
</dbReference>
<sequence>MLLRSVILRAKRPQDGGGWAGAHASAEVAIRMRVVSLTLPGFNLFQFSSDHDGESPRRRGRLKTTPPASTRDQTLGTLTRWGFGVPRGGGATSRVGVPNRREGVQPPRYLVGSRGKRSPRRITETVQRVPLAPLGTRTRPSPRDCHRKSHGRSIGFP</sequence>
<protein>
    <submittedName>
        <fullName evidence="2">Uncharacterized protein</fullName>
    </submittedName>
</protein>
<feature type="compositionally biased region" description="Polar residues" evidence="1">
    <location>
        <begin position="66"/>
        <end position="77"/>
    </location>
</feature>
<evidence type="ECO:0000313" key="3">
    <source>
        <dbReference type="Proteomes" id="UP000078542"/>
    </source>
</evidence>
<dbReference type="Proteomes" id="UP000078542">
    <property type="component" value="Unassembled WGS sequence"/>
</dbReference>
<organism evidence="2 3">
    <name type="scientific">Cyphomyrmex costatus</name>
    <dbReference type="NCBI Taxonomy" id="456900"/>
    <lineage>
        <taxon>Eukaryota</taxon>
        <taxon>Metazoa</taxon>
        <taxon>Ecdysozoa</taxon>
        <taxon>Arthropoda</taxon>
        <taxon>Hexapoda</taxon>
        <taxon>Insecta</taxon>
        <taxon>Pterygota</taxon>
        <taxon>Neoptera</taxon>
        <taxon>Endopterygota</taxon>
        <taxon>Hymenoptera</taxon>
        <taxon>Apocrita</taxon>
        <taxon>Aculeata</taxon>
        <taxon>Formicoidea</taxon>
        <taxon>Formicidae</taxon>
        <taxon>Myrmicinae</taxon>
        <taxon>Cyphomyrmex</taxon>
    </lineage>
</organism>
<reference evidence="2 3" key="1">
    <citation type="submission" date="2016-03" db="EMBL/GenBank/DDBJ databases">
        <title>Cyphomyrmex costatus WGS genome.</title>
        <authorList>
            <person name="Nygaard S."/>
            <person name="Hu H."/>
            <person name="Boomsma J."/>
            <person name="Zhang G."/>
        </authorList>
    </citation>
    <scope>NUCLEOTIDE SEQUENCE [LARGE SCALE GENOMIC DNA]</scope>
    <source>
        <strain evidence="2">MS0001</strain>
        <tissue evidence="2">Whole body</tissue>
    </source>
</reference>
<proteinExistence type="predicted"/>
<accession>A0A195CSI3</accession>
<gene>
    <name evidence="2" type="ORF">ALC62_06164</name>
</gene>
<evidence type="ECO:0000313" key="2">
    <source>
        <dbReference type="EMBL" id="KYN03069.1"/>
    </source>
</evidence>
<keyword evidence="3" id="KW-1185">Reference proteome</keyword>
<feature type="region of interest" description="Disordered" evidence="1">
    <location>
        <begin position="46"/>
        <end position="157"/>
    </location>
</feature>
<dbReference type="AlphaFoldDB" id="A0A195CSI3"/>
<evidence type="ECO:0000256" key="1">
    <source>
        <dbReference type="SAM" id="MobiDB-lite"/>
    </source>
</evidence>
<name>A0A195CSI3_9HYME</name>